<evidence type="ECO:0000256" key="13">
    <source>
        <dbReference type="ARBA" id="ARBA00043219"/>
    </source>
</evidence>
<organism evidence="14 15">
    <name type="scientific">Truncatella angustata</name>
    <dbReference type="NCBI Taxonomy" id="152316"/>
    <lineage>
        <taxon>Eukaryota</taxon>
        <taxon>Fungi</taxon>
        <taxon>Dikarya</taxon>
        <taxon>Ascomycota</taxon>
        <taxon>Pezizomycotina</taxon>
        <taxon>Sordariomycetes</taxon>
        <taxon>Xylariomycetidae</taxon>
        <taxon>Amphisphaeriales</taxon>
        <taxon>Sporocadaceae</taxon>
        <taxon>Truncatella</taxon>
    </lineage>
</organism>
<dbReference type="GeneID" id="70132496"/>
<dbReference type="EMBL" id="JAGPXC010000007">
    <property type="protein sequence ID" value="KAH6649160.1"/>
    <property type="molecule type" value="Genomic_DNA"/>
</dbReference>
<evidence type="ECO:0000256" key="4">
    <source>
        <dbReference type="ARBA" id="ARBA00012702"/>
    </source>
</evidence>
<keyword evidence="5" id="KW-0637">Prenyltransferase</keyword>
<evidence type="ECO:0000256" key="9">
    <source>
        <dbReference type="ARBA" id="ARBA00040965"/>
    </source>
</evidence>
<dbReference type="RefSeq" id="XP_045955667.1">
    <property type="nucleotide sequence ID" value="XM_046103604.1"/>
</dbReference>
<evidence type="ECO:0000256" key="10">
    <source>
        <dbReference type="ARBA" id="ARBA00041392"/>
    </source>
</evidence>
<evidence type="ECO:0000256" key="5">
    <source>
        <dbReference type="ARBA" id="ARBA00022602"/>
    </source>
</evidence>
<dbReference type="Proteomes" id="UP000758603">
    <property type="component" value="Unassembled WGS sequence"/>
</dbReference>
<proteinExistence type="inferred from homology"/>
<reference evidence="14" key="1">
    <citation type="journal article" date="2021" name="Nat. Commun.">
        <title>Genetic determinants of endophytism in the Arabidopsis root mycobiome.</title>
        <authorList>
            <person name="Mesny F."/>
            <person name="Miyauchi S."/>
            <person name="Thiergart T."/>
            <person name="Pickel B."/>
            <person name="Atanasova L."/>
            <person name="Karlsson M."/>
            <person name="Huettel B."/>
            <person name="Barry K.W."/>
            <person name="Haridas S."/>
            <person name="Chen C."/>
            <person name="Bauer D."/>
            <person name="Andreopoulos W."/>
            <person name="Pangilinan J."/>
            <person name="LaButti K."/>
            <person name="Riley R."/>
            <person name="Lipzen A."/>
            <person name="Clum A."/>
            <person name="Drula E."/>
            <person name="Henrissat B."/>
            <person name="Kohler A."/>
            <person name="Grigoriev I.V."/>
            <person name="Martin F.M."/>
            <person name="Hacquard S."/>
        </authorList>
    </citation>
    <scope>NUCLEOTIDE SEQUENCE</scope>
    <source>
        <strain evidence="14">MPI-SDFR-AT-0073</strain>
    </source>
</reference>
<dbReference type="OrthoDB" id="272289at2759"/>
<dbReference type="Pfam" id="PF01239">
    <property type="entry name" value="PPTA"/>
    <property type="match status" value="5"/>
</dbReference>
<dbReference type="GO" id="GO:0004662">
    <property type="term" value="F:CAAX-protein geranylgeranyltransferase activity"/>
    <property type="evidence" value="ECO:0007669"/>
    <property type="project" value="UniProtKB-EC"/>
</dbReference>
<evidence type="ECO:0000256" key="2">
    <source>
        <dbReference type="ARBA" id="ARBA00006734"/>
    </source>
</evidence>
<keyword evidence="15" id="KW-1185">Reference proteome</keyword>
<dbReference type="GO" id="GO:0004660">
    <property type="term" value="F:protein farnesyltransferase activity"/>
    <property type="evidence" value="ECO:0007669"/>
    <property type="project" value="UniProtKB-EC"/>
</dbReference>
<dbReference type="PANTHER" id="PTHR11129">
    <property type="entry name" value="PROTEIN FARNESYLTRANSFERASE ALPHA SUBUNIT/RAB GERANYLGERANYL TRANSFERASE ALPHA SUBUNIT"/>
    <property type="match status" value="1"/>
</dbReference>
<comment type="caution">
    <text evidence="14">The sequence shown here is derived from an EMBL/GenBank/DDBJ whole genome shotgun (WGS) entry which is preliminary data.</text>
</comment>
<dbReference type="Gene3D" id="1.25.40.120">
    <property type="entry name" value="Protein prenylyltransferase"/>
    <property type="match status" value="1"/>
</dbReference>
<name>A0A9P8ZTT9_9PEZI</name>
<dbReference type="EC" id="2.5.1.59" evidence="3"/>
<dbReference type="GO" id="GO:0005953">
    <property type="term" value="C:CAAX-protein geranylgeranyltransferase complex"/>
    <property type="evidence" value="ECO:0007669"/>
    <property type="project" value="TreeGrafter"/>
</dbReference>
<accession>A0A9P8ZTT9</accession>
<keyword evidence="7" id="KW-0677">Repeat</keyword>
<comment type="similarity">
    <text evidence="2">Belongs to the protein prenyltransferase subunit alpha family.</text>
</comment>
<evidence type="ECO:0000256" key="8">
    <source>
        <dbReference type="ARBA" id="ARBA00022842"/>
    </source>
</evidence>
<comment type="cofactor">
    <cofactor evidence="1">
        <name>Mg(2+)</name>
        <dbReference type="ChEBI" id="CHEBI:18420"/>
    </cofactor>
</comment>
<dbReference type="InterPro" id="IPR002088">
    <property type="entry name" value="Prenyl_trans_a"/>
</dbReference>
<evidence type="ECO:0000256" key="1">
    <source>
        <dbReference type="ARBA" id="ARBA00001946"/>
    </source>
</evidence>
<evidence type="ECO:0000313" key="14">
    <source>
        <dbReference type="EMBL" id="KAH6649160.1"/>
    </source>
</evidence>
<sequence length="508" mass="58571">MPPKGKAAPKAKIVDAKPGPKTVIERAQHIYEATNPHEAVRQQVGLRGLSTVEKTAYLNADFLSSGSVDRLGKKAQKELWKQVNEANTPSRKLSKPSLEVWGKDKYARNIGEYAIQQYEDRGAKVFRLTVLLSESRQFRLKRNKFVHENGKARSLPGKEIEAESTRRKEMAALKDELYGEKLGSYSTDPDWDDVIPIPQTEPEGALASIAYPEDYAESTSYLRAVMAAEEYSPRCLKLTENIIYMNPAHYTVWLYRFSVIQHLNIPLLDELDWLNEVAMEHQKNYQIWHHRQLLLDHYYPSIKDTPDQVKRFAKNERDFMMDMFSEDAKNYHVWTYRQYAVRRLGMWDVDELQSIAGMIDQDVRNNSAWSHRFFLVFSDPNNTTKDSHATEHDPAVPADIVGREIDYAQQKIKLAPQNQSTWNYLKGVLIKGGRKLGSVGEYVELYVNNLGEEGEQVRSSHALELLADIYAEAGEKEKADLCLRRLGDKWDPIRLGYWEWKRTQIAES</sequence>
<protein>
    <recommendedName>
        <fullName evidence="9">Protein farnesyltransferase/geranylgeranyltransferase type-1 subunit alpha</fullName>
        <ecNumber evidence="4">2.5.1.58</ecNumber>
        <ecNumber evidence="3">2.5.1.59</ecNumber>
    </recommendedName>
    <alternativeName>
        <fullName evidence="12">CAAX farnesyltransferase subunit alpha</fullName>
    </alternativeName>
    <alternativeName>
        <fullName evidence="11">FTase-alpha</fullName>
    </alternativeName>
    <alternativeName>
        <fullName evidence="10">Ras proteins prenyltransferase subunit alpha</fullName>
    </alternativeName>
    <alternativeName>
        <fullName evidence="13">Type I protein geranyl-geranyltransferase subunit alpha</fullName>
    </alternativeName>
</protein>
<dbReference type="EC" id="2.5.1.58" evidence="4"/>
<dbReference type="SUPFAM" id="SSF48439">
    <property type="entry name" value="Protein prenylyltransferase"/>
    <property type="match status" value="1"/>
</dbReference>
<evidence type="ECO:0000256" key="7">
    <source>
        <dbReference type="ARBA" id="ARBA00022737"/>
    </source>
</evidence>
<dbReference type="PROSITE" id="PS51147">
    <property type="entry name" value="PFTA"/>
    <property type="match status" value="5"/>
</dbReference>
<evidence type="ECO:0000256" key="11">
    <source>
        <dbReference type="ARBA" id="ARBA00042436"/>
    </source>
</evidence>
<dbReference type="PANTHER" id="PTHR11129:SF1">
    <property type="entry name" value="PROTEIN FARNESYLTRANSFERASE_GERANYLGERANYLTRANSFERASE TYPE-1 SUBUNIT ALPHA"/>
    <property type="match status" value="1"/>
</dbReference>
<evidence type="ECO:0000256" key="6">
    <source>
        <dbReference type="ARBA" id="ARBA00022679"/>
    </source>
</evidence>
<evidence type="ECO:0000256" key="12">
    <source>
        <dbReference type="ARBA" id="ARBA00043086"/>
    </source>
</evidence>
<evidence type="ECO:0000256" key="3">
    <source>
        <dbReference type="ARBA" id="ARBA00012700"/>
    </source>
</evidence>
<dbReference type="AlphaFoldDB" id="A0A9P8ZTT9"/>
<evidence type="ECO:0000313" key="15">
    <source>
        <dbReference type="Proteomes" id="UP000758603"/>
    </source>
</evidence>
<dbReference type="GO" id="GO:0005965">
    <property type="term" value="C:protein farnesyltransferase complex"/>
    <property type="evidence" value="ECO:0007669"/>
    <property type="project" value="TreeGrafter"/>
</dbReference>
<gene>
    <name evidence="14" type="ORF">BKA67DRAFT_576933</name>
</gene>
<keyword evidence="6" id="KW-0808">Transferase</keyword>
<keyword evidence="8" id="KW-0460">Magnesium</keyword>